<dbReference type="AlphaFoldDB" id="A0A2G6E2B2"/>
<evidence type="ECO:0000313" key="2">
    <source>
        <dbReference type="Proteomes" id="UP000229740"/>
    </source>
</evidence>
<gene>
    <name evidence="1" type="ORF">CSB45_11955</name>
</gene>
<proteinExistence type="predicted"/>
<dbReference type="EMBL" id="PDPS01000036">
    <property type="protein sequence ID" value="PID56239.1"/>
    <property type="molecule type" value="Genomic_DNA"/>
</dbReference>
<dbReference type="Proteomes" id="UP000229740">
    <property type="component" value="Unassembled WGS sequence"/>
</dbReference>
<accession>A0A2G6E2B2</accession>
<evidence type="ECO:0000313" key="1">
    <source>
        <dbReference type="EMBL" id="PID56239.1"/>
    </source>
</evidence>
<comment type="caution">
    <text evidence="1">The sequence shown here is derived from an EMBL/GenBank/DDBJ whole genome shotgun (WGS) entry which is preliminary data.</text>
</comment>
<organism evidence="1 2">
    <name type="scientific">candidate division KSB3 bacterium</name>
    <dbReference type="NCBI Taxonomy" id="2044937"/>
    <lineage>
        <taxon>Bacteria</taxon>
        <taxon>candidate division KSB3</taxon>
    </lineage>
</organism>
<sequence length="314" mass="36145">MKITESVLSRIWEEQRLRPDGLMTSEGLPVQIVRRGCKNTDNGPDFTHALIRIGSQLFEGDVELHLHRSSWHAHGHDRDPAYNRTILHVVFWDDPRGRNLPVYTADGTRVAHLLLQNSLAFPVEVLQRIFAARDERQKADYEDCQARLRYVPDEQLLERLQQLGRKRLYDRAGRFDLRLNECGDFQQLLYEALCEGLGYSSNKEPFLRLARLLPLDTILSHLPDHGGSPGRSLPWIQAMLLGAAGLLPDCPEDDDPESHSYISEMLSLWNMLRPCLDIDVMPAEAWHFFRLRPSNFPTRRLAALSYLGFAEQRI</sequence>
<evidence type="ECO:0008006" key="3">
    <source>
        <dbReference type="Google" id="ProtNLM"/>
    </source>
</evidence>
<dbReference type="Pfam" id="PF11013">
    <property type="entry name" value="DUF2851"/>
    <property type="match status" value="1"/>
</dbReference>
<reference evidence="1 2" key="1">
    <citation type="submission" date="2017-10" db="EMBL/GenBank/DDBJ databases">
        <title>Novel microbial diversity and functional potential in the marine mammal oral microbiome.</title>
        <authorList>
            <person name="Dudek N.K."/>
            <person name="Sun C.L."/>
            <person name="Burstein D."/>
            <person name="Kantor R.S."/>
            <person name="Aliaga Goltsman D.S."/>
            <person name="Bik E.M."/>
            <person name="Thomas B.C."/>
            <person name="Banfield J.F."/>
            <person name="Relman D.A."/>
        </authorList>
    </citation>
    <scope>NUCLEOTIDE SEQUENCE [LARGE SCALE GENOMIC DNA]</scope>
    <source>
        <strain evidence="1">DOLZORAL124_49_17</strain>
    </source>
</reference>
<dbReference type="InterPro" id="IPR021272">
    <property type="entry name" value="DUF2851"/>
</dbReference>
<name>A0A2G6E2B2_9BACT</name>
<protein>
    <recommendedName>
        <fullName evidence="3">DUF2851 domain-containing protein</fullName>
    </recommendedName>
</protein>